<dbReference type="PANTHER" id="PTHR21660:SF1">
    <property type="entry name" value="ACYL-COENZYME A THIOESTERASE 13"/>
    <property type="match status" value="1"/>
</dbReference>
<evidence type="ECO:0000256" key="2">
    <source>
        <dbReference type="ARBA" id="ARBA00022801"/>
    </source>
</evidence>
<dbReference type="GO" id="GO:0047617">
    <property type="term" value="F:fatty acyl-CoA hydrolase activity"/>
    <property type="evidence" value="ECO:0007669"/>
    <property type="project" value="InterPro"/>
</dbReference>
<dbReference type="Gene3D" id="3.10.129.10">
    <property type="entry name" value="Hotdog Thioesterase"/>
    <property type="match status" value="1"/>
</dbReference>
<dbReference type="InterPro" id="IPR003736">
    <property type="entry name" value="PAAI_dom"/>
</dbReference>
<accession>A0AAV5T0S2</accession>
<comment type="caution">
    <text evidence="4">The sequence shown here is derived from an EMBL/GenBank/DDBJ whole genome shotgun (WGS) entry which is preliminary data.</text>
</comment>
<gene>
    <name evidence="4" type="ORF">PENTCL1PPCAC_9354</name>
</gene>
<dbReference type="PANTHER" id="PTHR21660">
    <property type="entry name" value="THIOESTERASE SUPERFAMILY MEMBER-RELATED"/>
    <property type="match status" value="1"/>
</dbReference>
<evidence type="ECO:0000313" key="4">
    <source>
        <dbReference type="EMBL" id="GMS87179.1"/>
    </source>
</evidence>
<sequence length="165" mass="17923">FRIQSFQIEPVRAMPVNNSPLICKLSDEECLTQVQADFDRLKVVDNFARVAQKVRAVSANCTTLVCELVVEDGHLNRGGTLHGGFSATLIDIITSRAIGISVGMSKPRATIELSASYLLPVRAGEKVIMTATVLQVGHSMAFAEVEFKKEDGKIAVKGKQTMAIF</sequence>
<dbReference type="InterPro" id="IPR029069">
    <property type="entry name" value="HotDog_dom_sf"/>
</dbReference>
<feature type="domain" description="Thioesterase" evidence="3">
    <location>
        <begin position="78"/>
        <end position="154"/>
    </location>
</feature>
<evidence type="ECO:0000259" key="3">
    <source>
        <dbReference type="Pfam" id="PF03061"/>
    </source>
</evidence>
<feature type="non-terminal residue" evidence="4">
    <location>
        <position position="1"/>
    </location>
</feature>
<name>A0AAV5T0S2_9BILA</name>
<evidence type="ECO:0000313" key="5">
    <source>
        <dbReference type="Proteomes" id="UP001432027"/>
    </source>
</evidence>
<dbReference type="Proteomes" id="UP001432027">
    <property type="component" value="Unassembled WGS sequence"/>
</dbReference>
<dbReference type="InterPro" id="IPR006683">
    <property type="entry name" value="Thioestr_dom"/>
</dbReference>
<evidence type="ECO:0000256" key="1">
    <source>
        <dbReference type="ARBA" id="ARBA00008324"/>
    </source>
</evidence>
<comment type="similarity">
    <text evidence="1">Belongs to the thioesterase PaaI family.</text>
</comment>
<organism evidence="4 5">
    <name type="scientific">Pristionchus entomophagus</name>
    <dbReference type="NCBI Taxonomy" id="358040"/>
    <lineage>
        <taxon>Eukaryota</taxon>
        <taxon>Metazoa</taxon>
        <taxon>Ecdysozoa</taxon>
        <taxon>Nematoda</taxon>
        <taxon>Chromadorea</taxon>
        <taxon>Rhabditida</taxon>
        <taxon>Rhabditina</taxon>
        <taxon>Diplogasteromorpha</taxon>
        <taxon>Diplogasteroidea</taxon>
        <taxon>Neodiplogasteridae</taxon>
        <taxon>Pristionchus</taxon>
    </lineage>
</organism>
<proteinExistence type="inferred from homology"/>
<dbReference type="CDD" id="cd03443">
    <property type="entry name" value="PaaI_thioesterase"/>
    <property type="match status" value="1"/>
</dbReference>
<dbReference type="EMBL" id="BTSX01000003">
    <property type="protein sequence ID" value="GMS87179.1"/>
    <property type="molecule type" value="Genomic_DNA"/>
</dbReference>
<reference evidence="4" key="1">
    <citation type="submission" date="2023-10" db="EMBL/GenBank/DDBJ databases">
        <title>Genome assembly of Pristionchus species.</title>
        <authorList>
            <person name="Yoshida K."/>
            <person name="Sommer R.J."/>
        </authorList>
    </citation>
    <scope>NUCLEOTIDE SEQUENCE</scope>
    <source>
        <strain evidence="4">RS0144</strain>
    </source>
</reference>
<dbReference type="AlphaFoldDB" id="A0AAV5T0S2"/>
<dbReference type="NCBIfam" id="TIGR00369">
    <property type="entry name" value="unchar_dom_1"/>
    <property type="match status" value="1"/>
</dbReference>
<dbReference type="InterPro" id="IPR039298">
    <property type="entry name" value="ACOT13"/>
</dbReference>
<keyword evidence="2" id="KW-0378">Hydrolase</keyword>
<dbReference type="SUPFAM" id="SSF54637">
    <property type="entry name" value="Thioesterase/thiol ester dehydrase-isomerase"/>
    <property type="match status" value="1"/>
</dbReference>
<protein>
    <recommendedName>
        <fullName evidence="3">Thioesterase domain-containing protein</fullName>
    </recommendedName>
</protein>
<keyword evidence="5" id="KW-1185">Reference proteome</keyword>
<dbReference type="Pfam" id="PF03061">
    <property type="entry name" value="4HBT"/>
    <property type="match status" value="1"/>
</dbReference>